<name>A0A4U6U3L5_SETVI</name>
<evidence type="ECO:0000313" key="1">
    <source>
        <dbReference type="EMBL" id="TKW04717.1"/>
    </source>
</evidence>
<organism evidence="1 2">
    <name type="scientific">Setaria viridis</name>
    <name type="common">Green bristlegrass</name>
    <name type="synonym">Setaria italica subsp. viridis</name>
    <dbReference type="NCBI Taxonomy" id="4556"/>
    <lineage>
        <taxon>Eukaryota</taxon>
        <taxon>Viridiplantae</taxon>
        <taxon>Streptophyta</taxon>
        <taxon>Embryophyta</taxon>
        <taxon>Tracheophyta</taxon>
        <taxon>Spermatophyta</taxon>
        <taxon>Magnoliopsida</taxon>
        <taxon>Liliopsida</taxon>
        <taxon>Poales</taxon>
        <taxon>Poaceae</taxon>
        <taxon>PACMAD clade</taxon>
        <taxon>Panicoideae</taxon>
        <taxon>Panicodae</taxon>
        <taxon>Paniceae</taxon>
        <taxon>Cenchrinae</taxon>
        <taxon>Setaria</taxon>
    </lineage>
</organism>
<accession>A0A4U6U3L5</accession>
<keyword evidence="2" id="KW-1185">Reference proteome</keyword>
<protein>
    <submittedName>
        <fullName evidence="1">Uncharacterized protein</fullName>
    </submittedName>
</protein>
<proteinExistence type="predicted"/>
<dbReference type="AlphaFoldDB" id="A0A4U6U3L5"/>
<dbReference type="Gramene" id="TKW04717">
    <property type="protein sequence ID" value="TKW04717"/>
    <property type="gene ID" value="SEVIR_7G127450v2"/>
</dbReference>
<sequence>MALDVGSLLSAVPVPALDAGDCSTPRPWSAGNGGGEAVSGAVPVLFGDDEALKRDLVAWAKAVASMARESAQQFRC</sequence>
<dbReference type="Proteomes" id="UP000298652">
    <property type="component" value="Chromosome 7"/>
</dbReference>
<reference evidence="1" key="1">
    <citation type="submission" date="2019-03" db="EMBL/GenBank/DDBJ databases">
        <title>WGS assembly of Setaria viridis.</title>
        <authorList>
            <person name="Huang P."/>
            <person name="Jenkins J."/>
            <person name="Grimwood J."/>
            <person name="Barry K."/>
            <person name="Healey A."/>
            <person name="Mamidi S."/>
            <person name="Sreedasyam A."/>
            <person name="Shu S."/>
            <person name="Feldman M."/>
            <person name="Wu J."/>
            <person name="Yu Y."/>
            <person name="Chen C."/>
            <person name="Johnson J."/>
            <person name="Rokhsar D."/>
            <person name="Baxter I."/>
            <person name="Schmutz J."/>
            <person name="Brutnell T."/>
            <person name="Kellogg E."/>
        </authorList>
    </citation>
    <scope>NUCLEOTIDE SEQUENCE [LARGE SCALE GENOMIC DNA]</scope>
</reference>
<gene>
    <name evidence="1" type="ORF">SEVIR_7G127450v2</name>
</gene>
<evidence type="ECO:0000313" key="2">
    <source>
        <dbReference type="Proteomes" id="UP000298652"/>
    </source>
</evidence>
<dbReference type="EMBL" id="CM016558">
    <property type="protein sequence ID" value="TKW04717.1"/>
    <property type="molecule type" value="Genomic_DNA"/>
</dbReference>